<organism evidence="1 2">
    <name type="scientific">Racocetra persica</name>
    <dbReference type="NCBI Taxonomy" id="160502"/>
    <lineage>
        <taxon>Eukaryota</taxon>
        <taxon>Fungi</taxon>
        <taxon>Fungi incertae sedis</taxon>
        <taxon>Mucoromycota</taxon>
        <taxon>Glomeromycotina</taxon>
        <taxon>Glomeromycetes</taxon>
        <taxon>Diversisporales</taxon>
        <taxon>Gigasporaceae</taxon>
        <taxon>Racocetra</taxon>
    </lineage>
</organism>
<accession>A0ACA9MF49</accession>
<reference evidence="1" key="1">
    <citation type="submission" date="2021-06" db="EMBL/GenBank/DDBJ databases">
        <authorList>
            <person name="Kallberg Y."/>
            <person name="Tangrot J."/>
            <person name="Rosling A."/>
        </authorList>
    </citation>
    <scope>NUCLEOTIDE SEQUENCE</scope>
    <source>
        <strain evidence="1">MA461A</strain>
    </source>
</reference>
<comment type="caution">
    <text evidence="1">The sequence shown here is derived from an EMBL/GenBank/DDBJ whole genome shotgun (WGS) entry which is preliminary data.</text>
</comment>
<name>A0ACA9MF49_9GLOM</name>
<evidence type="ECO:0000313" key="2">
    <source>
        <dbReference type="Proteomes" id="UP000789920"/>
    </source>
</evidence>
<keyword evidence="2" id="KW-1185">Reference proteome</keyword>
<sequence length="279" mass="31831">MSFFYCDIIVPVHQSNDTTFESVTGPQLDSLSLYHDSLPIFKLPFPPIINASDFLTNTKRSSRGGTLRSPNAFLIYRKAFLDHLVRNSKCNLRMTDVSKLVSVHWNSEAEHVKLAYKKIAQDVEKELIKNRKKDLSKTRVIWKDFKTSVRKHNKQNNKIKKSLAEKIKVTKDNIVPPIMMNNLNYQEFVSENVIYTSPTVESTNWIWSIPEGYTPSPDSSPSSSVMTTPTIPVQTVVVEDSSPEINYNYNGDYVFNSEFSYFTSANGLLPENILLQGLH</sequence>
<dbReference type="EMBL" id="CAJVQC010008135">
    <property type="protein sequence ID" value="CAG8588610.1"/>
    <property type="molecule type" value="Genomic_DNA"/>
</dbReference>
<protein>
    <submittedName>
        <fullName evidence="1">10070_t:CDS:1</fullName>
    </submittedName>
</protein>
<dbReference type="Proteomes" id="UP000789920">
    <property type="component" value="Unassembled WGS sequence"/>
</dbReference>
<gene>
    <name evidence="1" type="ORF">RPERSI_LOCUS5443</name>
</gene>
<proteinExistence type="predicted"/>
<evidence type="ECO:0000313" key="1">
    <source>
        <dbReference type="EMBL" id="CAG8588610.1"/>
    </source>
</evidence>